<feature type="compositionally biased region" description="Basic and acidic residues" evidence="1">
    <location>
        <begin position="243"/>
        <end position="267"/>
    </location>
</feature>
<feature type="region of interest" description="Disordered" evidence="1">
    <location>
        <begin position="159"/>
        <end position="184"/>
    </location>
</feature>
<gene>
    <name evidence="2" type="ORF">Faunusvirus3_9</name>
</gene>
<feature type="compositionally biased region" description="Low complexity" evidence="1">
    <location>
        <begin position="295"/>
        <end position="304"/>
    </location>
</feature>
<feature type="region of interest" description="Disordered" evidence="1">
    <location>
        <begin position="216"/>
        <end position="331"/>
    </location>
</feature>
<feature type="compositionally biased region" description="Acidic residues" evidence="1">
    <location>
        <begin position="230"/>
        <end position="242"/>
    </location>
</feature>
<protein>
    <submittedName>
        <fullName evidence="2">Uncharacterized protein</fullName>
    </submittedName>
</protein>
<evidence type="ECO:0000313" key="2">
    <source>
        <dbReference type="EMBL" id="AYV79129.1"/>
    </source>
</evidence>
<proteinExistence type="predicted"/>
<reference evidence="2" key="1">
    <citation type="submission" date="2018-10" db="EMBL/GenBank/DDBJ databases">
        <title>Hidden diversity of soil giant viruses.</title>
        <authorList>
            <person name="Schulz F."/>
            <person name="Alteio L."/>
            <person name="Goudeau D."/>
            <person name="Ryan E.M."/>
            <person name="Malmstrom R.R."/>
            <person name="Blanchard J."/>
            <person name="Woyke T."/>
        </authorList>
    </citation>
    <scope>NUCLEOTIDE SEQUENCE</scope>
    <source>
        <strain evidence="2">FNV1</strain>
    </source>
</reference>
<sequence>MGNEFTKAPDTNKDVILPNPQPAVMARAAETSDGPLDLGLTESASRPVQQALAAPSADTEQLSISESRLKPSAPVIHNIDASVAPVAPVMAPVAHVAESAVNLADSEPLILADTEQAPAASAPVAAVEHVAHVGGGSNIVHLKTPEAPVYTEMMDMTEMAQQLSKPSKKTGGKREPSLEDSSSPFISTELYNRILNGGAFSLDGGDGDDVDRAIKNINKSDSDKSSVSLSDEDEDEEEEEMDDIKKALKKDDSSDEIVKSLKDSKKDKRDKKKKKRDETSSIDVKRTGGARYNFSASSSEGGKQSSDKKSDSTINTSDLKILPASKHHSKH</sequence>
<dbReference type="EMBL" id="MK072134">
    <property type="protein sequence ID" value="AYV79129.1"/>
    <property type="molecule type" value="Genomic_DNA"/>
</dbReference>
<feature type="compositionally biased region" description="Basic and acidic residues" evidence="1">
    <location>
        <begin position="276"/>
        <end position="286"/>
    </location>
</feature>
<evidence type="ECO:0000256" key="1">
    <source>
        <dbReference type="SAM" id="MobiDB-lite"/>
    </source>
</evidence>
<name>A0A3G5A0P1_9VIRU</name>
<accession>A0A3G5A0P1</accession>
<organism evidence="2">
    <name type="scientific">Faunusvirus sp</name>
    <dbReference type="NCBI Taxonomy" id="2487766"/>
    <lineage>
        <taxon>Viruses</taxon>
        <taxon>Varidnaviria</taxon>
        <taxon>Bamfordvirae</taxon>
        <taxon>Nucleocytoviricota</taxon>
        <taxon>Megaviricetes</taxon>
        <taxon>Imitervirales</taxon>
        <taxon>Mimiviridae</taxon>
    </lineage>
</organism>
<feature type="region of interest" description="Disordered" evidence="1">
    <location>
        <begin position="31"/>
        <end position="63"/>
    </location>
</feature>